<dbReference type="PANTHER" id="PTHR34824">
    <property type="entry name" value="HEAT-INDUCIBLE TRANSCRIPTION REPRESSOR HRCA"/>
    <property type="match status" value="1"/>
</dbReference>
<dbReference type="PANTHER" id="PTHR34824:SF1">
    <property type="entry name" value="HEAT-INDUCIBLE TRANSCRIPTION REPRESSOR HRCA"/>
    <property type="match status" value="1"/>
</dbReference>
<evidence type="ECO:0000256" key="5">
    <source>
        <dbReference type="HAMAP-Rule" id="MF_00081"/>
    </source>
</evidence>
<evidence type="ECO:0000259" key="6">
    <source>
        <dbReference type="Pfam" id="PF01628"/>
    </source>
</evidence>
<dbReference type="InterPro" id="IPR021153">
    <property type="entry name" value="HrcA_C"/>
</dbReference>
<dbReference type="RefSeq" id="WP_378155603.1">
    <property type="nucleotide sequence ID" value="NZ_JBHSEC010000019.1"/>
</dbReference>
<dbReference type="SUPFAM" id="SSF46785">
    <property type="entry name" value="Winged helix' DNA-binding domain"/>
    <property type="match status" value="1"/>
</dbReference>
<keyword evidence="4 5" id="KW-0804">Transcription</keyword>
<gene>
    <name evidence="5 7" type="primary">hrcA</name>
    <name evidence="7" type="ORF">ACFOZY_11630</name>
</gene>
<evidence type="ECO:0000313" key="8">
    <source>
        <dbReference type="Proteomes" id="UP001595817"/>
    </source>
</evidence>
<keyword evidence="3 5" id="KW-0346">Stress response</keyword>
<evidence type="ECO:0000256" key="3">
    <source>
        <dbReference type="ARBA" id="ARBA00023016"/>
    </source>
</evidence>
<organism evidence="7 8">
    <name type="scientific">Chungangia koreensis</name>
    <dbReference type="NCBI Taxonomy" id="752657"/>
    <lineage>
        <taxon>Bacteria</taxon>
        <taxon>Bacillati</taxon>
        <taxon>Bacillota</taxon>
        <taxon>Bacilli</taxon>
        <taxon>Lactobacillales</taxon>
        <taxon>Chungangia</taxon>
    </lineage>
</organism>
<evidence type="ECO:0000256" key="1">
    <source>
        <dbReference type="ARBA" id="ARBA00022491"/>
    </source>
</evidence>
<comment type="caution">
    <text evidence="7">The sequence shown here is derived from an EMBL/GenBank/DDBJ whole genome shotgun (WGS) entry which is preliminary data.</text>
</comment>
<dbReference type="Pfam" id="PF01628">
    <property type="entry name" value="HrcA"/>
    <property type="match status" value="1"/>
</dbReference>
<sequence>MLTNRQILILQVTVDDFIQSAQPVGSRQISKKKELSFSPATIRNDMADLEELGFLEKPHTSSGRIPSEKGYRYYVDHLLKPENIRQEDLFTIKSIFMEKMTETEELIKRSATILSELTNYTSILLGPDVGKHKVKRFSIVPINSESAVAIIVTDEGHVENRLFSIPENIAPSDLEKMVNILNEKLTGTYLHDLHKKLENETVHLFRQHINRYGELFSSFREVVWIEHEDKLFYGGKMNMFNQPEFHDVQKIKDFMGLLDESEAIASIFHERNKGIKIKIGTENKLDAMGDCSVITASYRVGDEQSGSIAIVGPKRMDYRRVVSILDLLSGSLSKELTRLLLADRH</sequence>
<dbReference type="NCBIfam" id="TIGR00331">
    <property type="entry name" value="hrcA"/>
    <property type="match status" value="1"/>
</dbReference>
<dbReference type="Gene3D" id="3.30.450.40">
    <property type="match status" value="1"/>
</dbReference>
<dbReference type="InterPro" id="IPR002571">
    <property type="entry name" value="HrcA"/>
</dbReference>
<dbReference type="Proteomes" id="UP001595817">
    <property type="component" value="Unassembled WGS sequence"/>
</dbReference>
<protein>
    <recommendedName>
        <fullName evidence="5">Heat-inducible transcription repressor HrcA</fullName>
    </recommendedName>
</protein>
<evidence type="ECO:0000313" key="7">
    <source>
        <dbReference type="EMBL" id="MFC4411068.1"/>
    </source>
</evidence>
<keyword evidence="2 5" id="KW-0805">Transcription regulation</keyword>
<dbReference type="HAMAP" id="MF_00081">
    <property type="entry name" value="HrcA"/>
    <property type="match status" value="1"/>
</dbReference>
<dbReference type="Gene3D" id="3.30.390.60">
    <property type="entry name" value="Heat-inducible transcription repressor hrca homolog, domain 3"/>
    <property type="match status" value="1"/>
</dbReference>
<dbReference type="InterPro" id="IPR029016">
    <property type="entry name" value="GAF-like_dom_sf"/>
</dbReference>
<name>A0ABV8X558_9LACT</name>
<evidence type="ECO:0000256" key="4">
    <source>
        <dbReference type="ARBA" id="ARBA00023163"/>
    </source>
</evidence>
<dbReference type="SUPFAM" id="SSF55781">
    <property type="entry name" value="GAF domain-like"/>
    <property type="match status" value="1"/>
</dbReference>
<dbReference type="InterPro" id="IPR036388">
    <property type="entry name" value="WH-like_DNA-bd_sf"/>
</dbReference>
<dbReference type="InterPro" id="IPR036390">
    <property type="entry name" value="WH_DNA-bd_sf"/>
</dbReference>
<keyword evidence="8" id="KW-1185">Reference proteome</keyword>
<comment type="similarity">
    <text evidence="5">Belongs to the HrcA family.</text>
</comment>
<evidence type="ECO:0000256" key="2">
    <source>
        <dbReference type="ARBA" id="ARBA00023015"/>
    </source>
</evidence>
<accession>A0ABV8X558</accession>
<dbReference type="EMBL" id="JBHSEC010000019">
    <property type="protein sequence ID" value="MFC4411068.1"/>
    <property type="molecule type" value="Genomic_DNA"/>
</dbReference>
<reference evidence="8" key="1">
    <citation type="journal article" date="2019" name="Int. J. Syst. Evol. Microbiol.">
        <title>The Global Catalogue of Microorganisms (GCM) 10K type strain sequencing project: providing services to taxonomists for standard genome sequencing and annotation.</title>
        <authorList>
            <consortium name="The Broad Institute Genomics Platform"/>
            <consortium name="The Broad Institute Genome Sequencing Center for Infectious Disease"/>
            <person name="Wu L."/>
            <person name="Ma J."/>
        </authorList>
    </citation>
    <scope>NUCLEOTIDE SEQUENCE [LARGE SCALE GENOMIC DNA]</scope>
    <source>
        <strain evidence="8">CCUG 59778</strain>
    </source>
</reference>
<keyword evidence="1 5" id="KW-0678">Repressor</keyword>
<dbReference type="Gene3D" id="1.10.10.10">
    <property type="entry name" value="Winged helix-like DNA-binding domain superfamily/Winged helix DNA-binding domain"/>
    <property type="match status" value="1"/>
</dbReference>
<proteinExistence type="inferred from homology"/>
<feature type="domain" description="Heat-inducible transcription repressor HrcA C-terminal" evidence="6">
    <location>
        <begin position="104"/>
        <end position="322"/>
    </location>
</feature>
<dbReference type="PIRSF" id="PIRSF005485">
    <property type="entry name" value="HrcA"/>
    <property type="match status" value="1"/>
</dbReference>
<comment type="function">
    <text evidence="5">Negative regulator of class I heat shock genes (grpE-dnaK-dnaJ and groELS operons). Prevents heat-shock induction of these operons.</text>
</comment>
<dbReference type="InterPro" id="IPR023120">
    <property type="entry name" value="WHTH_transcript_rep_HrcA_IDD"/>
</dbReference>